<reference evidence="3" key="1">
    <citation type="journal article" date="2020" name="Front. Microbiol.">
        <title>Gene regulatory networks of Penicillium echinulatum 2HH and Penicillium oxalicum 114-2 inferred by a computational biology approach.</title>
        <authorList>
            <person name="Lenz A.R."/>
            <person name="Galan-Vasquez E."/>
            <person name="Balbinot E."/>
            <person name="De Abreu F.P."/>
            <person name="De Oliveira N.S."/>
            <person name="Da Rosa L.O."/>
            <person name="De Avila E Silva S."/>
            <person name="Camassola M."/>
            <person name="Dillon A.J.P."/>
            <person name="Perez-Rueda E."/>
        </authorList>
    </citation>
    <scope>NUCLEOTIDE SEQUENCE</scope>
    <source>
        <strain evidence="3">S1M29</strain>
    </source>
</reference>
<dbReference type="PANTHER" id="PTHR35870:SF1">
    <property type="entry name" value="PROTEIN, PUTATIVE (AFU_ORTHOLOGUE AFUA_5G03330)-RELATED"/>
    <property type="match status" value="1"/>
</dbReference>
<evidence type="ECO:0000313" key="4">
    <source>
        <dbReference type="Proteomes" id="UP000631181"/>
    </source>
</evidence>
<evidence type="ECO:0000313" key="3">
    <source>
        <dbReference type="EMBL" id="KAF7720218.1"/>
    </source>
</evidence>
<comment type="caution">
    <text evidence="3">The sequence shown here is derived from an EMBL/GenBank/DDBJ whole genome shotgun (WGS) entry which is preliminary data.</text>
</comment>
<dbReference type="Proteomes" id="UP000631181">
    <property type="component" value="Unassembled WGS sequence"/>
</dbReference>
<feature type="compositionally biased region" description="Polar residues" evidence="2">
    <location>
        <begin position="9"/>
        <end position="21"/>
    </location>
</feature>
<evidence type="ECO:0000256" key="2">
    <source>
        <dbReference type="SAM" id="MobiDB-lite"/>
    </source>
</evidence>
<organism evidence="3 4">
    <name type="scientific">Penicillium ucsense</name>
    <dbReference type="NCBI Taxonomy" id="2839758"/>
    <lineage>
        <taxon>Eukaryota</taxon>
        <taxon>Fungi</taxon>
        <taxon>Dikarya</taxon>
        <taxon>Ascomycota</taxon>
        <taxon>Pezizomycotina</taxon>
        <taxon>Eurotiomycetes</taxon>
        <taxon>Eurotiomycetidae</taxon>
        <taxon>Eurotiales</taxon>
        <taxon>Aspergillaceae</taxon>
        <taxon>Penicillium</taxon>
    </lineage>
</organism>
<dbReference type="InterPro" id="IPR025337">
    <property type="entry name" value="Questin_oxidase-like"/>
</dbReference>
<gene>
    <name evidence="3" type="ORF">PECM_000144</name>
</gene>
<dbReference type="EMBL" id="WIWV01000001">
    <property type="protein sequence ID" value="KAF7720218.1"/>
    <property type="molecule type" value="Genomic_DNA"/>
</dbReference>
<dbReference type="GO" id="GO:0016491">
    <property type="term" value="F:oxidoreductase activity"/>
    <property type="evidence" value="ECO:0007669"/>
    <property type="project" value="UniProtKB-KW"/>
</dbReference>
<feature type="region of interest" description="Disordered" evidence="2">
    <location>
        <begin position="1"/>
        <end position="23"/>
    </location>
</feature>
<dbReference type="Pfam" id="PF14027">
    <property type="entry name" value="Questin_oxidase"/>
    <property type="match status" value="1"/>
</dbReference>
<sequence>MATAHQVHISPNSDVGVFSSSPRDDTARVASEALQEDMLKHHVFFNQQGFHNHIPHSLLSIYAVGGSPDDIEAAYKRNASYQRPVLPTDNGVVEKMRQTGNIREHFGKEKHYPNFLSFFQKEIDEKGVETVLHTYLFAENEQAQNLFCRLWGGLVHPLIHLGFGLEFNQPAIVAEALAQASVHEDKLGYEFFLLAEKQAGEVGKAGSKTLMQLLDEIRTNKTLSTSAKYSDKNKIFDGVLGRASQEMLRYASQYTVSPDQVDEKLADMMNTVVYYTAAAQRPNKAIKLDFFFLHCVNSAIFFSRLIRVPGASQQTRLRLLEWKGRLDLLMYVSRGCPELRKEDILNHPVTKDWPAVFASAASHPEDDGHLVKFVRAVAHAEQVCKPYEGQDRESMPVKGKMWLQIANMAVDSTVGAEDSAMWVRSTGFEEAWENVAGRSRL</sequence>
<proteinExistence type="predicted"/>
<keyword evidence="1" id="KW-0560">Oxidoreductase</keyword>
<accession>A0A8J8WAN0</accession>
<keyword evidence="4" id="KW-1185">Reference proteome</keyword>
<protein>
    <submittedName>
        <fullName evidence="3">Oxidoreductase</fullName>
    </submittedName>
</protein>
<evidence type="ECO:0000256" key="1">
    <source>
        <dbReference type="ARBA" id="ARBA00023002"/>
    </source>
</evidence>
<dbReference type="PANTHER" id="PTHR35870">
    <property type="entry name" value="PROTEIN, PUTATIVE (AFU_ORTHOLOGUE AFUA_5G03330)-RELATED"/>
    <property type="match status" value="1"/>
</dbReference>
<dbReference type="AlphaFoldDB" id="A0A8J8WAN0"/>
<name>A0A8J8WAN0_9EURO</name>
<dbReference type="OrthoDB" id="10004862at2759"/>